<gene>
    <name evidence="2" type="ORF">TOT_040000004</name>
</gene>
<dbReference type="Proteomes" id="UP000003786">
    <property type="component" value="Chromosome 4"/>
</dbReference>
<organism evidence="2 3">
    <name type="scientific">Theileria orientalis strain Shintoku</name>
    <dbReference type="NCBI Taxonomy" id="869250"/>
    <lineage>
        <taxon>Eukaryota</taxon>
        <taxon>Sar</taxon>
        <taxon>Alveolata</taxon>
        <taxon>Apicomplexa</taxon>
        <taxon>Aconoidasida</taxon>
        <taxon>Piroplasmida</taxon>
        <taxon>Theileriidae</taxon>
        <taxon>Theileria</taxon>
    </lineage>
</organism>
<evidence type="ECO:0000256" key="1">
    <source>
        <dbReference type="SAM" id="MobiDB-lite"/>
    </source>
</evidence>
<accession>J4C8Z0</accession>
<dbReference type="VEuPathDB" id="PiroplasmaDB:TOT_040000004"/>
<name>J4C8Z0_THEOR</name>
<evidence type="ECO:0000313" key="2">
    <source>
        <dbReference type="EMBL" id="BAM41623.1"/>
    </source>
</evidence>
<evidence type="ECO:0000313" key="3">
    <source>
        <dbReference type="Proteomes" id="UP000003786"/>
    </source>
</evidence>
<keyword evidence="3" id="KW-1185">Reference proteome</keyword>
<reference evidence="2 3" key="1">
    <citation type="journal article" date="2012" name="MBio">
        <title>Comparative genome analysis of three eukaryotic parasites with differing abilities to transform leukocytes reveals key mediators of Theileria-induced leukocyte transformation.</title>
        <authorList>
            <person name="Hayashida K."/>
            <person name="Hara Y."/>
            <person name="Abe T."/>
            <person name="Yamasaki C."/>
            <person name="Toyoda A."/>
            <person name="Kosuge T."/>
            <person name="Suzuki Y."/>
            <person name="Sato Y."/>
            <person name="Kawashima S."/>
            <person name="Katayama T."/>
            <person name="Wakaguri H."/>
            <person name="Inoue N."/>
            <person name="Homma K."/>
            <person name="Tada-Umezaki M."/>
            <person name="Yagi Y."/>
            <person name="Fujii Y."/>
            <person name="Habara T."/>
            <person name="Kanehisa M."/>
            <person name="Watanabe H."/>
            <person name="Ito K."/>
            <person name="Gojobori T."/>
            <person name="Sugawara H."/>
            <person name="Imanishi T."/>
            <person name="Weir W."/>
            <person name="Gardner M."/>
            <person name="Pain A."/>
            <person name="Shiels B."/>
            <person name="Hattori M."/>
            <person name="Nene V."/>
            <person name="Sugimoto C."/>
        </authorList>
    </citation>
    <scope>NUCLEOTIDE SEQUENCE [LARGE SCALE GENOMIC DNA]</scope>
    <source>
        <strain evidence="2 3">Shintoku</strain>
    </source>
</reference>
<dbReference type="RefSeq" id="XP_009691924.1">
    <property type="nucleotide sequence ID" value="XM_009693629.1"/>
</dbReference>
<dbReference type="GeneID" id="20716110"/>
<dbReference type="EMBL" id="AP011949">
    <property type="protein sequence ID" value="BAM41623.1"/>
    <property type="molecule type" value="Genomic_DNA"/>
</dbReference>
<proteinExistence type="predicted"/>
<feature type="region of interest" description="Disordered" evidence="1">
    <location>
        <begin position="1"/>
        <end position="20"/>
    </location>
</feature>
<sequence>MSLRSGSQGSTMGGAGVSPLRLRQLTGTYTGSVLHLPTTKKGPAESHAIHVIVETPGIATGAYNSQ</sequence>
<feature type="compositionally biased region" description="Polar residues" evidence="1">
    <location>
        <begin position="1"/>
        <end position="10"/>
    </location>
</feature>
<dbReference type="AlphaFoldDB" id="J4C8Z0"/>
<protein>
    <submittedName>
        <fullName evidence="2">Uncharacterized protein</fullName>
    </submittedName>
</protein>
<dbReference type="KEGG" id="tot:TOT_040000004"/>